<organism evidence="3 4">
    <name type="scientific">candidate division CPR3 bacterium GW2011_GWF2_35_18</name>
    <dbReference type="NCBI Taxonomy" id="1618350"/>
    <lineage>
        <taxon>Bacteria</taxon>
        <taxon>Bacteria division CPR3</taxon>
    </lineage>
</organism>
<evidence type="ECO:0000256" key="2">
    <source>
        <dbReference type="SAM" id="Phobius"/>
    </source>
</evidence>
<evidence type="ECO:0000313" key="3">
    <source>
        <dbReference type="EMBL" id="KKP69630.1"/>
    </source>
</evidence>
<name>A0A0G0E322_UNCC3</name>
<reference evidence="3 4" key="1">
    <citation type="journal article" date="2015" name="Nature">
        <title>rRNA introns, odd ribosomes, and small enigmatic genomes across a large radiation of phyla.</title>
        <authorList>
            <person name="Brown C.T."/>
            <person name="Hug L.A."/>
            <person name="Thomas B.C."/>
            <person name="Sharon I."/>
            <person name="Castelle C.J."/>
            <person name="Singh A."/>
            <person name="Wilkins M.J."/>
            <person name="Williams K.H."/>
            <person name="Banfield J.F."/>
        </authorList>
    </citation>
    <scope>NUCLEOTIDE SEQUENCE [LARGE SCALE GENOMIC DNA]</scope>
</reference>
<evidence type="ECO:0000313" key="4">
    <source>
        <dbReference type="Proteomes" id="UP000034581"/>
    </source>
</evidence>
<gene>
    <name evidence="3" type="ORF">UR67_C0004G0027</name>
</gene>
<dbReference type="EMBL" id="LBQB01000004">
    <property type="protein sequence ID" value="KKP69630.1"/>
    <property type="molecule type" value="Genomic_DNA"/>
</dbReference>
<feature type="coiled-coil region" evidence="1">
    <location>
        <begin position="4"/>
        <end position="31"/>
    </location>
</feature>
<dbReference type="AlphaFoldDB" id="A0A0G0E322"/>
<dbReference type="Proteomes" id="UP000034581">
    <property type="component" value="Unassembled WGS sequence"/>
</dbReference>
<keyword evidence="2" id="KW-1133">Transmembrane helix</keyword>
<protein>
    <submittedName>
        <fullName evidence="3">Uncharacterized protein</fullName>
    </submittedName>
</protein>
<keyword evidence="2" id="KW-0812">Transmembrane</keyword>
<proteinExistence type="predicted"/>
<keyword evidence="2" id="KW-0472">Membrane</keyword>
<evidence type="ECO:0000256" key="1">
    <source>
        <dbReference type="SAM" id="Coils"/>
    </source>
</evidence>
<comment type="caution">
    <text evidence="3">The sequence shown here is derived from an EMBL/GenBank/DDBJ whole genome shotgun (WGS) entry which is preliminary data.</text>
</comment>
<accession>A0A0G0E322</accession>
<keyword evidence="1" id="KW-0175">Coiled coil</keyword>
<sequence>MSKKKRKNIDSVALRREIEALKAQLKEHGVEPTPIKSEAKETSSFDYRKISKTSTRAQIREQPIDLQKLGKASYLKKDILRTTLISVFIISSVIIIKILKLF</sequence>
<feature type="transmembrane region" description="Helical" evidence="2">
    <location>
        <begin position="79"/>
        <end position="99"/>
    </location>
</feature>